<gene>
    <name evidence="2" type="ORF">ACHKAR_21540</name>
</gene>
<comment type="caution">
    <text evidence="2">The sequence shown here is derived from an EMBL/GenBank/DDBJ whole genome shotgun (WGS) entry which is preliminary data.</text>
</comment>
<protein>
    <submittedName>
        <fullName evidence="2">Uncharacterized protein</fullName>
    </submittedName>
</protein>
<sequence>MGATADFIKANKHLPGIPSATEVAEQGILLGEMNAKLLEKIEELTLYLIEQNKEIKAHREQNKLLETRIQVLEKQIIQGEDK</sequence>
<dbReference type="Proteomes" id="UP001610063">
    <property type="component" value="Unassembled WGS sequence"/>
</dbReference>
<accession>A0ABW7NF02</accession>
<evidence type="ECO:0000313" key="3">
    <source>
        <dbReference type="Proteomes" id="UP001610063"/>
    </source>
</evidence>
<feature type="coiled-coil region" evidence="1">
    <location>
        <begin position="34"/>
        <end position="82"/>
    </location>
</feature>
<keyword evidence="3" id="KW-1185">Reference proteome</keyword>
<organism evidence="2 3">
    <name type="scientific">Marinoscillum luteum</name>
    <dbReference type="NCBI Taxonomy" id="861051"/>
    <lineage>
        <taxon>Bacteria</taxon>
        <taxon>Pseudomonadati</taxon>
        <taxon>Bacteroidota</taxon>
        <taxon>Cytophagia</taxon>
        <taxon>Cytophagales</taxon>
        <taxon>Reichenbachiellaceae</taxon>
        <taxon>Marinoscillum</taxon>
    </lineage>
</organism>
<evidence type="ECO:0000256" key="1">
    <source>
        <dbReference type="SAM" id="Coils"/>
    </source>
</evidence>
<dbReference type="RefSeq" id="WP_395419548.1">
    <property type="nucleotide sequence ID" value="NZ_JBIPKE010000020.1"/>
</dbReference>
<name>A0ABW7NF02_9BACT</name>
<proteinExistence type="predicted"/>
<reference evidence="2 3" key="1">
    <citation type="journal article" date="2013" name="Int. J. Syst. Evol. Microbiol.">
        <title>Marinoscillum luteum sp. nov., isolated from marine sediment.</title>
        <authorList>
            <person name="Cha I.T."/>
            <person name="Park S.J."/>
            <person name="Kim S.J."/>
            <person name="Kim J.G."/>
            <person name="Jung M.Y."/>
            <person name="Shin K.S."/>
            <person name="Kwon K.K."/>
            <person name="Yang S.H."/>
            <person name="Seo Y.S."/>
            <person name="Rhee S.K."/>
        </authorList>
    </citation>
    <scope>NUCLEOTIDE SEQUENCE [LARGE SCALE GENOMIC DNA]</scope>
    <source>
        <strain evidence="2 3">KCTC 23939</strain>
    </source>
</reference>
<evidence type="ECO:0000313" key="2">
    <source>
        <dbReference type="EMBL" id="MFH6986052.1"/>
    </source>
</evidence>
<keyword evidence="1" id="KW-0175">Coiled coil</keyword>
<dbReference type="EMBL" id="JBIPKE010000020">
    <property type="protein sequence ID" value="MFH6986052.1"/>
    <property type="molecule type" value="Genomic_DNA"/>
</dbReference>